<feature type="transmembrane region" description="Helical" evidence="1">
    <location>
        <begin position="53"/>
        <end position="76"/>
    </location>
</feature>
<sequence length="118" mass="13169">MDKQTKLKQTTTVVQVLIQHLPYPQWFLSFSIVGNFFTMPFQPQLACLTDYDLASNVNGIVIFLVVELLILFLTNLHSVPFLVSARSVGSGSSQKTVTVTGPQRKNALALKKNKEMKV</sequence>
<evidence type="ECO:0000256" key="1">
    <source>
        <dbReference type="SAM" id="Phobius"/>
    </source>
</evidence>
<accession>A0A9W7E5G8</accession>
<protein>
    <submittedName>
        <fullName evidence="2">Uncharacterized protein</fullName>
    </submittedName>
</protein>
<feature type="transmembrane region" description="Helical" evidence="1">
    <location>
        <begin position="21"/>
        <end position="41"/>
    </location>
</feature>
<name>A0A9W7E5G8_9STRA</name>
<reference evidence="3" key="1">
    <citation type="journal article" date="2023" name="Commun. Biol.">
        <title>Genome analysis of Parmales, the sister group of diatoms, reveals the evolutionary specialization of diatoms from phago-mixotrophs to photoautotrophs.</title>
        <authorList>
            <person name="Ban H."/>
            <person name="Sato S."/>
            <person name="Yoshikawa S."/>
            <person name="Yamada K."/>
            <person name="Nakamura Y."/>
            <person name="Ichinomiya M."/>
            <person name="Sato N."/>
            <person name="Blanc-Mathieu R."/>
            <person name="Endo H."/>
            <person name="Kuwata A."/>
            <person name="Ogata H."/>
        </authorList>
    </citation>
    <scope>NUCLEOTIDE SEQUENCE [LARGE SCALE GENOMIC DNA]</scope>
    <source>
        <strain evidence="3">NIES 3700</strain>
    </source>
</reference>
<dbReference type="AlphaFoldDB" id="A0A9W7E5G8"/>
<evidence type="ECO:0000313" key="2">
    <source>
        <dbReference type="EMBL" id="GMH63178.1"/>
    </source>
</evidence>
<proteinExistence type="predicted"/>
<gene>
    <name evidence="2" type="ORF">TrLO_g13812</name>
</gene>
<keyword evidence="1" id="KW-0812">Transmembrane</keyword>
<organism evidence="2 3">
    <name type="scientific">Triparma laevis f. longispina</name>
    <dbReference type="NCBI Taxonomy" id="1714387"/>
    <lineage>
        <taxon>Eukaryota</taxon>
        <taxon>Sar</taxon>
        <taxon>Stramenopiles</taxon>
        <taxon>Ochrophyta</taxon>
        <taxon>Bolidophyceae</taxon>
        <taxon>Parmales</taxon>
        <taxon>Triparmaceae</taxon>
        <taxon>Triparma</taxon>
    </lineage>
</organism>
<keyword evidence="3" id="KW-1185">Reference proteome</keyword>
<dbReference type="EMBL" id="BRXW01000526">
    <property type="protein sequence ID" value="GMH63178.1"/>
    <property type="molecule type" value="Genomic_DNA"/>
</dbReference>
<keyword evidence="1" id="KW-1133">Transmembrane helix</keyword>
<keyword evidence="1" id="KW-0472">Membrane</keyword>
<evidence type="ECO:0000313" key="3">
    <source>
        <dbReference type="Proteomes" id="UP001165122"/>
    </source>
</evidence>
<comment type="caution">
    <text evidence="2">The sequence shown here is derived from an EMBL/GenBank/DDBJ whole genome shotgun (WGS) entry which is preliminary data.</text>
</comment>
<dbReference type="Proteomes" id="UP001165122">
    <property type="component" value="Unassembled WGS sequence"/>
</dbReference>